<gene>
    <name evidence="2" type="ORF">BDN70DRAFT_878935</name>
</gene>
<protein>
    <recommendedName>
        <fullName evidence="4">Dirigent protein</fullName>
    </recommendedName>
</protein>
<dbReference type="OrthoDB" id="4991875at2759"/>
<feature type="signal peptide" evidence="1">
    <location>
        <begin position="1"/>
        <end position="22"/>
    </location>
</feature>
<dbReference type="EMBL" id="MU155216">
    <property type="protein sequence ID" value="KAF9479270.1"/>
    <property type="molecule type" value="Genomic_DNA"/>
</dbReference>
<organism evidence="2 3">
    <name type="scientific">Pholiota conissans</name>
    <dbReference type="NCBI Taxonomy" id="109636"/>
    <lineage>
        <taxon>Eukaryota</taxon>
        <taxon>Fungi</taxon>
        <taxon>Dikarya</taxon>
        <taxon>Basidiomycota</taxon>
        <taxon>Agaricomycotina</taxon>
        <taxon>Agaricomycetes</taxon>
        <taxon>Agaricomycetidae</taxon>
        <taxon>Agaricales</taxon>
        <taxon>Agaricineae</taxon>
        <taxon>Strophariaceae</taxon>
        <taxon>Pholiota</taxon>
    </lineage>
</organism>
<dbReference type="Proteomes" id="UP000807469">
    <property type="component" value="Unassembled WGS sequence"/>
</dbReference>
<evidence type="ECO:0000313" key="3">
    <source>
        <dbReference type="Proteomes" id="UP000807469"/>
    </source>
</evidence>
<evidence type="ECO:0008006" key="4">
    <source>
        <dbReference type="Google" id="ProtNLM"/>
    </source>
</evidence>
<keyword evidence="3" id="KW-1185">Reference proteome</keyword>
<evidence type="ECO:0000256" key="1">
    <source>
        <dbReference type="SAM" id="SignalP"/>
    </source>
</evidence>
<evidence type="ECO:0000313" key="2">
    <source>
        <dbReference type="EMBL" id="KAF9479270.1"/>
    </source>
</evidence>
<proteinExistence type="predicted"/>
<feature type="chain" id="PRO_5040453215" description="Dirigent protein" evidence="1">
    <location>
        <begin position="23"/>
        <end position="224"/>
    </location>
</feature>
<keyword evidence="1" id="KW-0732">Signal</keyword>
<dbReference type="AlphaFoldDB" id="A0A9P5Z3M5"/>
<comment type="caution">
    <text evidence="2">The sequence shown here is derived from an EMBL/GenBank/DDBJ whole genome shotgun (WGS) entry which is preliminary data.</text>
</comment>
<sequence length="224" mass="24266">MIQRILCSWLVYTSLMTNHAYAQQLTTTTTTTTGTTPGTSTTTSAAVKSLYIPGFDPQPVSADVVGVNRAGRTWAIHRGSATGMDTGLGNFLGTATLVEGALDASLTYANANAQFTIDMQCAFSESTLAVSTIKAQGSTATQTEFISRQPIQGRETLAPTRRRYRARVPAHLPLQPPPHLLRPSGLEMRRPRCHPHPQTHPALRGEEVIEGPSVSRVWVWPCPT</sequence>
<accession>A0A9P5Z3M5</accession>
<reference evidence="2" key="1">
    <citation type="submission" date="2020-11" db="EMBL/GenBank/DDBJ databases">
        <authorList>
            <consortium name="DOE Joint Genome Institute"/>
            <person name="Ahrendt S."/>
            <person name="Riley R."/>
            <person name="Andreopoulos W."/>
            <person name="Labutti K."/>
            <person name="Pangilinan J."/>
            <person name="Ruiz-Duenas F.J."/>
            <person name="Barrasa J.M."/>
            <person name="Sanchez-Garcia M."/>
            <person name="Camarero S."/>
            <person name="Miyauchi S."/>
            <person name="Serrano A."/>
            <person name="Linde D."/>
            <person name="Babiker R."/>
            <person name="Drula E."/>
            <person name="Ayuso-Fernandez I."/>
            <person name="Pacheco R."/>
            <person name="Padilla G."/>
            <person name="Ferreira P."/>
            <person name="Barriuso J."/>
            <person name="Kellner H."/>
            <person name="Castanera R."/>
            <person name="Alfaro M."/>
            <person name="Ramirez L."/>
            <person name="Pisabarro A.G."/>
            <person name="Kuo A."/>
            <person name="Tritt A."/>
            <person name="Lipzen A."/>
            <person name="He G."/>
            <person name="Yan M."/>
            <person name="Ng V."/>
            <person name="Cullen D."/>
            <person name="Martin F."/>
            <person name="Rosso M.-N."/>
            <person name="Henrissat B."/>
            <person name="Hibbett D."/>
            <person name="Martinez A.T."/>
            <person name="Grigoriev I.V."/>
        </authorList>
    </citation>
    <scope>NUCLEOTIDE SEQUENCE</scope>
    <source>
        <strain evidence="2">CIRM-BRFM 674</strain>
    </source>
</reference>
<name>A0A9P5Z3M5_9AGAR</name>